<evidence type="ECO:0008006" key="3">
    <source>
        <dbReference type="Google" id="ProtNLM"/>
    </source>
</evidence>
<protein>
    <recommendedName>
        <fullName evidence="3">PD-(D/E)XK nuclease family transposase</fullName>
    </recommendedName>
</protein>
<sequence>MADVSSENEIAERYERYRGIIKNFTLMSDTFMRNVFKHMECVEYVLQVIMDRKDLRVVNSVVQKDYKNLQGRSAILDCVARDVENKRYDVEVQQKNEGASPKRSRYHSGLVDMNTLEAGHEFEELPDSYVIFITRGDVLGLGLPVGHIGRKIEEVDQDFGDGSHIIYVNAAMQDEETELGRLMHDFHCKDASEMYSEVLAKRVRELKETEEGVYSMCQEMDEIYNEGILRGEKIGEKRGEERGEKKAKKATAISLAEMGLPVEQIARGVKESVSIVQVWIAEGVTAAE</sequence>
<proteinExistence type="predicted"/>
<dbReference type="AlphaFoldDB" id="A0A9D2BEM7"/>
<dbReference type="Proteomes" id="UP000886805">
    <property type="component" value="Unassembled WGS sequence"/>
</dbReference>
<organism evidence="1 2">
    <name type="scientific">Candidatus Anaerobutyricum stercoripullorum</name>
    <dbReference type="NCBI Taxonomy" id="2838456"/>
    <lineage>
        <taxon>Bacteria</taxon>
        <taxon>Bacillati</taxon>
        <taxon>Bacillota</taxon>
        <taxon>Clostridia</taxon>
        <taxon>Lachnospirales</taxon>
        <taxon>Lachnospiraceae</taxon>
        <taxon>Anaerobutyricum</taxon>
    </lineage>
</organism>
<dbReference type="Pfam" id="PF12784">
    <property type="entry name" value="PDDEXK_2"/>
    <property type="match status" value="1"/>
</dbReference>
<reference evidence="1" key="2">
    <citation type="submission" date="2021-04" db="EMBL/GenBank/DDBJ databases">
        <authorList>
            <person name="Gilroy R."/>
        </authorList>
    </citation>
    <scope>NUCLEOTIDE SEQUENCE</scope>
    <source>
        <strain evidence="1">ChiSxjej3B15-1167</strain>
    </source>
</reference>
<name>A0A9D2BEM7_9FIRM</name>
<accession>A0A9D2BEM7</accession>
<gene>
    <name evidence="1" type="ORF">H9849_10345</name>
</gene>
<evidence type="ECO:0000313" key="2">
    <source>
        <dbReference type="Proteomes" id="UP000886805"/>
    </source>
</evidence>
<reference evidence="1" key="1">
    <citation type="journal article" date="2021" name="PeerJ">
        <title>Extensive microbial diversity within the chicken gut microbiome revealed by metagenomics and culture.</title>
        <authorList>
            <person name="Gilroy R."/>
            <person name="Ravi A."/>
            <person name="Getino M."/>
            <person name="Pursley I."/>
            <person name="Horton D.L."/>
            <person name="Alikhan N.F."/>
            <person name="Baker D."/>
            <person name="Gharbi K."/>
            <person name="Hall N."/>
            <person name="Watson M."/>
            <person name="Adriaenssens E.M."/>
            <person name="Foster-Nyarko E."/>
            <person name="Jarju S."/>
            <person name="Secka A."/>
            <person name="Antonio M."/>
            <person name="Oren A."/>
            <person name="Chaudhuri R.R."/>
            <person name="La Ragione R."/>
            <person name="Hildebrand F."/>
            <person name="Pallen M.J."/>
        </authorList>
    </citation>
    <scope>NUCLEOTIDE SEQUENCE</scope>
    <source>
        <strain evidence="1">ChiSxjej3B15-1167</strain>
    </source>
</reference>
<comment type="caution">
    <text evidence="1">The sequence shown here is derived from an EMBL/GenBank/DDBJ whole genome shotgun (WGS) entry which is preliminary data.</text>
</comment>
<dbReference type="EMBL" id="DXEQ01000316">
    <property type="protein sequence ID" value="HIX73406.1"/>
    <property type="molecule type" value="Genomic_DNA"/>
</dbReference>
<evidence type="ECO:0000313" key="1">
    <source>
        <dbReference type="EMBL" id="HIX73406.1"/>
    </source>
</evidence>